<feature type="region of interest" description="Disordered" evidence="1">
    <location>
        <begin position="49"/>
        <end position="77"/>
    </location>
</feature>
<evidence type="ECO:0000313" key="4">
    <source>
        <dbReference type="Proteomes" id="UP000824192"/>
    </source>
</evidence>
<sequence length="91" mass="9842">MKTKRATLLTKLVVLALLVVSATALLDLQKQIAQAEAQKAELEAQVAQQTQTNADLQDAVDNSGDPERKEDLARSKLGLAAPDEQIIIFTD</sequence>
<evidence type="ECO:0000313" key="3">
    <source>
        <dbReference type="EMBL" id="HIW94421.1"/>
    </source>
</evidence>
<dbReference type="AlphaFoldDB" id="A0A9D1RX89"/>
<dbReference type="Pfam" id="PF04977">
    <property type="entry name" value="DivIC"/>
    <property type="match status" value="1"/>
</dbReference>
<reference evidence="3" key="1">
    <citation type="journal article" date="2021" name="PeerJ">
        <title>Extensive microbial diversity within the chicken gut microbiome revealed by metagenomics and culture.</title>
        <authorList>
            <person name="Gilroy R."/>
            <person name="Ravi A."/>
            <person name="Getino M."/>
            <person name="Pursley I."/>
            <person name="Horton D.L."/>
            <person name="Alikhan N.F."/>
            <person name="Baker D."/>
            <person name="Gharbi K."/>
            <person name="Hall N."/>
            <person name="Watson M."/>
            <person name="Adriaenssens E.M."/>
            <person name="Foster-Nyarko E."/>
            <person name="Jarju S."/>
            <person name="Secka A."/>
            <person name="Antonio M."/>
            <person name="Oren A."/>
            <person name="Chaudhuri R.R."/>
            <person name="La Ragione R."/>
            <person name="Hildebrand F."/>
            <person name="Pallen M.J."/>
        </authorList>
    </citation>
    <scope>NUCLEOTIDE SEQUENCE</scope>
    <source>
        <strain evidence="3">ChiGjej6B6-1540</strain>
    </source>
</reference>
<evidence type="ECO:0000256" key="1">
    <source>
        <dbReference type="SAM" id="MobiDB-lite"/>
    </source>
</evidence>
<comment type="caution">
    <text evidence="3">The sequence shown here is derived from an EMBL/GenBank/DDBJ whole genome shotgun (WGS) entry which is preliminary data.</text>
</comment>
<gene>
    <name evidence="3" type="ORF">H9868_07770</name>
</gene>
<evidence type="ECO:0000256" key="2">
    <source>
        <dbReference type="SAM" id="SignalP"/>
    </source>
</evidence>
<reference evidence="3" key="2">
    <citation type="submission" date="2021-04" db="EMBL/GenBank/DDBJ databases">
        <authorList>
            <person name="Gilroy R."/>
        </authorList>
    </citation>
    <scope>NUCLEOTIDE SEQUENCE</scope>
    <source>
        <strain evidence="3">ChiGjej6B6-1540</strain>
    </source>
</reference>
<name>A0A9D1RX89_9FIRM</name>
<dbReference type="InterPro" id="IPR007060">
    <property type="entry name" value="FtsL/DivIC"/>
</dbReference>
<dbReference type="Proteomes" id="UP000824192">
    <property type="component" value="Unassembled WGS sequence"/>
</dbReference>
<keyword evidence="2" id="KW-0732">Signal</keyword>
<dbReference type="EMBL" id="DXGA01000164">
    <property type="protein sequence ID" value="HIW94421.1"/>
    <property type="molecule type" value="Genomic_DNA"/>
</dbReference>
<feature type="chain" id="PRO_5038734587" evidence="2">
    <location>
        <begin position="27"/>
        <end position="91"/>
    </location>
</feature>
<organism evidence="3 4">
    <name type="scientific">Candidatus Flavonifractor merdipullorum</name>
    <dbReference type="NCBI Taxonomy" id="2838590"/>
    <lineage>
        <taxon>Bacteria</taxon>
        <taxon>Bacillati</taxon>
        <taxon>Bacillota</taxon>
        <taxon>Clostridia</taxon>
        <taxon>Eubacteriales</taxon>
        <taxon>Oscillospiraceae</taxon>
        <taxon>Flavonifractor</taxon>
    </lineage>
</organism>
<proteinExistence type="predicted"/>
<feature type="compositionally biased region" description="Basic and acidic residues" evidence="1">
    <location>
        <begin position="65"/>
        <end position="74"/>
    </location>
</feature>
<accession>A0A9D1RX89</accession>
<protein>
    <submittedName>
        <fullName evidence="3">Septum formation initiator family protein</fullName>
    </submittedName>
</protein>
<feature type="signal peptide" evidence="2">
    <location>
        <begin position="1"/>
        <end position="26"/>
    </location>
</feature>